<dbReference type="Pfam" id="PF06985">
    <property type="entry name" value="HET"/>
    <property type="match status" value="1"/>
</dbReference>
<dbReference type="AlphaFoldDB" id="A0A0D2D902"/>
<name>A0A0D2D902_9EURO</name>
<reference evidence="2 3" key="1">
    <citation type="submission" date="2015-01" db="EMBL/GenBank/DDBJ databases">
        <title>The Genome Sequence of Cladophialophora immunda CBS83496.</title>
        <authorList>
            <consortium name="The Broad Institute Genomics Platform"/>
            <person name="Cuomo C."/>
            <person name="de Hoog S."/>
            <person name="Gorbushina A."/>
            <person name="Stielow B."/>
            <person name="Teixiera M."/>
            <person name="Abouelleil A."/>
            <person name="Chapman S.B."/>
            <person name="Priest M."/>
            <person name="Young S.K."/>
            <person name="Wortman J."/>
            <person name="Nusbaum C."/>
            <person name="Birren B."/>
        </authorList>
    </citation>
    <scope>NUCLEOTIDE SEQUENCE [LARGE SCALE GENOMIC DNA]</scope>
    <source>
        <strain evidence="2 3">CBS 83496</strain>
    </source>
</reference>
<dbReference type="GeneID" id="27342968"/>
<sequence>MTDKPAGVTIRDVKKEQQERLRSILHYQFPSEELSPNHTFCGRCKLINFDAIFKLLATRSDSQETAVANIGSVDRTMLTLTCPCCVFCAQIVFLNKPQYPFDMVNDCYIQAQSCRKQGSAQNDANQEPYGSYHKCLKLYWSGPSLQAYDTWRPGPLSEHLIFPAGQYPDGAWALEDGAVYARHLDLSTIEYGHIVRCLHQCRSSHASCKKIDPDSVINTRLIDCQTNPPTLVDGSTDMDYFALSYCWGFAPPGVTRRADAAGAALDAASLPQTIRDAIVATIKLGGTHLWVDAICIDQDDALSKETLISRMDYVYNKADLVLVALGDDSSTGLPGVSTPRIPQPALRIGVTTLVSNMSDLRELLQASRWSSRGWTYQEVVLARRCLFFTPEQWHFVCRTSSAYETLVEDLPKFDDRRMDLYALRSTLFRMAGTNAHDLEITEDVREYTIRDLSFDSDFLNAFRGVLRRSGLHSLCGVIALEAKNRLYAQRDLESGFALGLFWAGQDRYFTRTPGQGPARTTRRPGFPTWSWLSSRGVVDMTWSNPQDFIPDFSGINVHAVFSLQDTNGIATPLTTMWQGGAAGGSLNKFLELQSGQHLQITSYIVTVRFMKPSQAVMLQEYWFILDGPLTLFADDNGALGRPEETVFYSATLKIATGDIRKVYDQENIAFDKEAFSDPTLRERILQEEFELLLLVSHGHEQRQLNYWIILDKENGKRRRIGIARCEGYRYTVTNSSQQSELCNSFHDGNLSNMPDDYIFLPKKTIVTMV</sequence>
<proteinExistence type="predicted"/>
<feature type="domain" description="Heterokaryon incompatibility" evidence="1">
    <location>
        <begin position="240"/>
        <end position="378"/>
    </location>
</feature>
<gene>
    <name evidence="2" type="ORF">PV07_03774</name>
</gene>
<dbReference type="InterPro" id="IPR010730">
    <property type="entry name" value="HET"/>
</dbReference>
<keyword evidence="3" id="KW-1185">Reference proteome</keyword>
<accession>A0A0D2D902</accession>
<dbReference type="OrthoDB" id="5135333at2759"/>
<evidence type="ECO:0000313" key="2">
    <source>
        <dbReference type="EMBL" id="KIW32214.1"/>
    </source>
</evidence>
<organism evidence="2 3">
    <name type="scientific">Cladophialophora immunda</name>
    <dbReference type="NCBI Taxonomy" id="569365"/>
    <lineage>
        <taxon>Eukaryota</taxon>
        <taxon>Fungi</taxon>
        <taxon>Dikarya</taxon>
        <taxon>Ascomycota</taxon>
        <taxon>Pezizomycotina</taxon>
        <taxon>Eurotiomycetes</taxon>
        <taxon>Chaetothyriomycetidae</taxon>
        <taxon>Chaetothyriales</taxon>
        <taxon>Herpotrichiellaceae</taxon>
        <taxon>Cladophialophora</taxon>
    </lineage>
</organism>
<dbReference type="Proteomes" id="UP000054466">
    <property type="component" value="Unassembled WGS sequence"/>
</dbReference>
<dbReference type="PANTHER" id="PTHR33112">
    <property type="entry name" value="DOMAIN PROTEIN, PUTATIVE-RELATED"/>
    <property type="match status" value="1"/>
</dbReference>
<dbReference type="VEuPathDB" id="FungiDB:PV07_03774"/>
<evidence type="ECO:0000313" key="3">
    <source>
        <dbReference type="Proteomes" id="UP000054466"/>
    </source>
</evidence>
<dbReference type="EMBL" id="KN847041">
    <property type="protein sequence ID" value="KIW32214.1"/>
    <property type="molecule type" value="Genomic_DNA"/>
</dbReference>
<protein>
    <recommendedName>
        <fullName evidence="1">Heterokaryon incompatibility domain-containing protein</fullName>
    </recommendedName>
</protein>
<dbReference type="RefSeq" id="XP_016252430.1">
    <property type="nucleotide sequence ID" value="XM_016390528.1"/>
</dbReference>
<evidence type="ECO:0000259" key="1">
    <source>
        <dbReference type="Pfam" id="PF06985"/>
    </source>
</evidence>
<dbReference type="STRING" id="569365.A0A0D2D902"/>
<dbReference type="PANTHER" id="PTHR33112:SF16">
    <property type="entry name" value="HETEROKARYON INCOMPATIBILITY DOMAIN-CONTAINING PROTEIN"/>
    <property type="match status" value="1"/>
</dbReference>
<dbReference type="HOGENOM" id="CLU_364081_0_0_1"/>